<dbReference type="GO" id="GO:0005524">
    <property type="term" value="F:ATP binding"/>
    <property type="evidence" value="ECO:0007669"/>
    <property type="project" value="UniProtKB-KW"/>
</dbReference>
<dbReference type="PANTHER" id="PTHR43523">
    <property type="entry name" value="GLUCOSE-1-PHOSPHATE ADENYLYLTRANSFERASE-RELATED"/>
    <property type="match status" value="1"/>
</dbReference>
<dbReference type="HAMAP" id="MF_00624">
    <property type="entry name" value="GlgC"/>
    <property type="match status" value="1"/>
</dbReference>
<evidence type="ECO:0000256" key="5">
    <source>
        <dbReference type="ARBA" id="ARBA00022840"/>
    </source>
</evidence>
<dbReference type="Pfam" id="PF24894">
    <property type="entry name" value="Hexapep_GlmU"/>
    <property type="match status" value="1"/>
</dbReference>
<dbReference type="CDD" id="cd02508">
    <property type="entry name" value="ADP_Glucose_PP"/>
    <property type="match status" value="1"/>
</dbReference>
<keyword evidence="4" id="KW-0547">Nucleotide-binding</keyword>
<feature type="domain" description="Glucose-1-phosphate adenylyltransferase/Bifunctional protein GlmU-like C-terminal hexapeptide" evidence="8">
    <location>
        <begin position="306"/>
        <end position="409"/>
    </location>
</feature>
<dbReference type="Gene3D" id="2.160.10.10">
    <property type="entry name" value="Hexapeptide repeat proteins"/>
    <property type="match status" value="1"/>
</dbReference>
<evidence type="ECO:0000259" key="7">
    <source>
        <dbReference type="Pfam" id="PF00483"/>
    </source>
</evidence>
<dbReference type="AlphaFoldDB" id="T1D6T4"/>
<dbReference type="EC" id="2.7.7.27" evidence="9"/>
<dbReference type="SUPFAM" id="SSF51161">
    <property type="entry name" value="Trimeric LpxA-like enzymes"/>
    <property type="match status" value="1"/>
</dbReference>
<evidence type="ECO:0000256" key="3">
    <source>
        <dbReference type="ARBA" id="ARBA00022695"/>
    </source>
</evidence>
<keyword evidence="3 9" id="KW-0548">Nucleotidyltransferase</keyword>
<evidence type="ECO:0000256" key="2">
    <source>
        <dbReference type="ARBA" id="ARBA00022679"/>
    </source>
</evidence>
<protein>
    <submittedName>
        <fullName evidence="9">Glucose-1-phosphate adenylyltransferase</fullName>
        <ecNumber evidence="9">2.7.7.27</ecNumber>
    </submittedName>
</protein>
<dbReference type="InterPro" id="IPR005835">
    <property type="entry name" value="NTP_transferase_dom"/>
</dbReference>
<sequence>MKSRGLSQRFVSRLTRETLALVLAGGRGSRLNGLTDNRSKPAMPFGGKYRIIDFPLSNCLNSGIRRVGVLTQYKAHSLIKHLLQGWHFLSGEFNEFIDILPAQQQKGSHWYQGTADAVYQNLEILSNHAHEYVLVLGGDHVYKMDYGELLGFHVNQKADVTLATVPIPVHDSQRFGVVRLDSESRVVEFIEKPPAPPLEWACETHCLASMGVYVFNRDCLVRYLTEDAARPESSHDFGHDVIPRLLAETQVMGFRFITADGQSAYWRDIGDLDAYWRSNMELIEVIPECNLYDPDWPIWTATEQGPPAKFVFDEPERRGMALNSMIAGGCIISGSVIRDSVLCRNVRVEDGCSIEQSVILPGARIGRACRLLRTVVEEGVVVPDGWVVGHDPALDGARYERSPNGVTLVR</sequence>
<organism evidence="9">
    <name type="scientific">mine drainage metagenome</name>
    <dbReference type="NCBI Taxonomy" id="410659"/>
    <lineage>
        <taxon>unclassified sequences</taxon>
        <taxon>metagenomes</taxon>
        <taxon>ecological metagenomes</taxon>
    </lineage>
</organism>
<keyword evidence="6" id="KW-0320">Glycogen biosynthesis</keyword>
<dbReference type="GO" id="GO:0005978">
    <property type="term" value="P:glycogen biosynthetic process"/>
    <property type="evidence" value="ECO:0007669"/>
    <property type="project" value="UniProtKB-KW"/>
</dbReference>
<reference evidence="9" key="1">
    <citation type="submission" date="2013-08" db="EMBL/GenBank/DDBJ databases">
        <authorList>
            <person name="Mendez C."/>
            <person name="Richter M."/>
            <person name="Ferrer M."/>
            <person name="Sanchez J."/>
        </authorList>
    </citation>
    <scope>NUCLEOTIDE SEQUENCE</scope>
</reference>
<dbReference type="InterPro" id="IPR023049">
    <property type="entry name" value="GlgC_bac"/>
</dbReference>
<dbReference type="InterPro" id="IPR005836">
    <property type="entry name" value="ADP_Glu_pyroP_CS"/>
</dbReference>
<dbReference type="CDD" id="cd04651">
    <property type="entry name" value="LbH_G1P_AT_C"/>
    <property type="match status" value="1"/>
</dbReference>
<reference evidence="9" key="2">
    <citation type="journal article" date="2014" name="ISME J.">
        <title>Microbial stratification in low pH oxic and suboxic macroscopic growths along an acid mine drainage.</title>
        <authorList>
            <person name="Mendez-Garcia C."/>
            <person name="Mesa V."/>
            <person name="Sprenger R.R."/>
            <person name="Richter M."/>
            <person name="Diez M.S."/>
            <person name="Solano J."/>
            <person name="Bargiela R."/>
            <person name="Golyshina O.V."/>
            <person name="Manteca A."/>
            <person name="Ramos J.L."/>
            <person name="Gallego J.R."/>
            <person name="Llorente I."/>
            <person name="Martins Dos Santos V.A."/>
            <person name="Jensen O.N."/>
            <person name="Pelaez A.I."/>
            <person name="Sanchez J."/>
            <person name="Ferrer M."/>
        </authorList>
    </citation>
    <scope>NUCLEOTIDE SEQUENCE</scope>
</reference>
<dbReference type="Pfam" id="PF00483">
    <property type="entry name" value="NTP_transferase"/>
    <property type="match status" value="1"/>
</dbReference>
<dbReference type="NCBIfam" id="NF001947">
    <property type="entry name" value="PRK00725.1"/>
    <property type="match status" value="1"/>
</dbReference>
<dbReference type="NCBIfam" id="NF002023">
    <property type="entry name" value="PRK00844.1"/>
    <property type="match status" value="1"/>
</dbReference>
<evidence type="ECO:0000256" key="1">
    <source>
        <dbReference type="ARBA" id="ARBA00010443"/>
    </source>
</evidence>
<keyword evidence="2 9" id="KW-0808">Transferase</keyword>
<gene>
    <name evidence="9" type="ORF">B1B_01231</name>
</gene>
<dbReference type="InterPro" id="IPR029044">
    <property type="entry name" value="Nucleotide-diphossugar_trans"/>
</dbReference>
<dbReference type="InterPro" id="IPR011831">
    <property type="entry name" value="ADP-Glc_PPase"/>
</dbReference>
<evidence type="ECO:0000259" key="8">
    <source>
        <dbReference type="Pfam" id="PF24894"/>
    </source>
</evidence>
<comment type="similarity">
    <text evidence="1">Belongs to the bacterial/plant glucose-1-phosphate adenylyltransferase family.</text>
</comment>
<dbReference type="NCBIfam" id="TIGR02091">
    <property type="entry name" value="glgC"/>
    <property type="match status" value="1"/>
</dbReference>
<comment type="caution">
    <text evidence="9">The sequence shown here is derived from an EMBL/GenBank/DDBJ whole genome shotgun (WGS) entry which is preliminary data.</text>
</comment>
<dbReference type="PROSITE" id="PS00810">
    <property type="entry name" value="ADP_GLC_PYROPHOSPH_3"/>
    <property type="match status" value="1"/>
</dbReference>
<dbReference type="EMBL" id="AUZY01000868">
    <property type="protein sequence ID" value="EQD77129.1"/>
    <property type="molecule type" value="Genomic_DNA"/>
</dbReference>
<feature type="domain" description="Nucleotidyl transferase" evidence="7">
    <location>
        <begin position="20"/>
        <end position="282"/>
    </location>
</feature>
<keyword evidence="5" id="KW-0067">ATP-binding</keyword>
<name>T1D6T4_9ZZZZ</name>
<proteinExistence type="inferred from homology"/>
<evidence type="ECO:0000313" key="9">
    <source>
        <dbReference type="EMBL" id="EQD77129.1"/>
    </source>
</evidence>
<dbReference type="SUPFAM" id="SSF53448">
    <property type="entry name" value="Nucleotide-diphospho-sugar transferases"/>
    <property type="match status" value="1"/>
</dbReference>
<dbReference type="PANTHER" id="PTHR43523:SF2">
    <property type="entry name" value="GLUCOSE-1-PHOSPHATE ADENYLYLTRANSFERASE"/>
    <property type="match status" value="1"/>
</dbReference>
<dbReference type="InterPro" id="IPR011004">
    <property type="entry name" value="Trimer_LpxA-like_sf"/>
</dbReference>
<evidence type="ECO:0000256" key="6">
    <source>
        <dbReference type="ARBA" id="ARBA00023056"/>
    </source>
</evidence>
<dbReference type="PROSITE" id="PS00809">
    <property type="entry name" value="ADP_GLC_PYROPHOSPH_2"/>
    <property type="match status" value="1"/>
</dbReference>
<accession>T1D6T4</accession>
<dbReference type="InterPro" id="IPR056818">
    <property type="entry name" value="GlmU/GlgC-like_hexapep"/>
</dbReference>
<evidence type="ECO:0000256" key="4">
    <source>
        <dbReference type="ARBA" id="ARBA00022741"/>
    </source>
</evidence>
<dbReference type="GO" id="GO:0008878">
    <property type="term" value="F:glucose-1-phosphate adenylyltransferase activity"/>
    <property type="evidence" value="ECO:0007669"/>
    <property type="project" value="UniProtKB-EC"/>
</dbReference>
<dbReference type="Gene3D" id="3.90.550.10">
    <property type="entry name" value="Spore Coat Polysaccharide Biosynthesis Protein SpsA, Chain A"/>
    <property type="match status" value="1"/>
</dbReference>